<dbReference type="InterPro" id="IPR019127">
    <property type="entry name" value="Exosortase"/>
</dbReference>
<evidence type="ECO:0000313" key="9">
    <source>
        <dbReference type="EMBL" id="SFF14067.1"/>
    </source>
</evidence>
<dbReference type="NCBIfam" id="NF046081">
    <property type="entry name" value="exosort_XrtX"/>
    <property type="match status" value="1"/>
</dbReference>
<dbReference type="STRING" id="1003.SAMN04488541_101749"/>
<protein>
    <submittedName>
        <fullName evidence="9">Exosortase family protein XrtF</fullName>
    </submittedName>
</protein>
<evidence type="ECO:0000256" key="6">
    <source>
        <dbReference type="ARBA" id="ARBA00022989"/>
    </source>
</evidence>
<dbReference type="GO" id="GO:0008233">
    <property type="term" value="F:peptidase activity"/>
    <property type="evidence" value="ECO:0007669"/>
    <property type="project" value="UniProtKB-KW"/>
</dbReference>
<dbReference type="GO" id="GO:0005886">
    <property type="term" value="C:plasma membrane"/>
    <property type="evidence" value="ECO:0007669"/>
    <property type="project" value="UniProtKB-SubCell"/>
</dbReference>
<feature type="transmembrane region" description="Helical" evidence="8">
    <location>
        <begin position="122"/>
        <end position="148"/>
    </location>
</feature>
<feature type="transmembrane region" description="Helical" evidence="8">
    <location>
        <begin position="90"/>
        <end position="113"/>
    </location>
</feature>
<keyword evidence="2" id="KW-1003">Cell membrane</keyword>
<feature type="transmembrane region" description="Helical" evidence="8">
    <location>
        <begin position="21"/>
        <end position="40"/>
    </location>
</feature>
<evidence type="ECO:0000256" key="1">
    <source>
        <dbReference type="ARBA" id="ARBA00004651"/>
    </source>
</evidence>
<dbReference type="NCBIfam" id="TIGR04178">
    <property type="entry name" value="exo_archaeo"/>
    <property type="match status" value="1"/>
</dbReference>
<evidence type="ECO:0000256" key="5">
    <source>
        <dbReference type="ARBA" id="ARBA00022801"/>
    </source>
</evidence>
<accession>A0A1I2GAV6</accession>
<evidence type="ECO:0000313" key="10">
    <source>
        <dbReference type="Proteomes" id="UP000199513"/>
    </source>
</evidence>
<evidence type="ECO:0000256" key="4">
    <source>
        <dbReference type="ARBA" id="ARBA00022692"/>
    </source>
</evidence>
<dbReference type="EMBL" id="FONY01000017">
    <property type="protein sequence ID" value="SFF14067.1"/>
    <property type="molecule type" value="Genomic_DNA"/>
</dbReference>
<dbReference type="Pfam" id="PF09721">
    <property type="entry name" value="Exosortase_EpsH"/>
    <property type="match status" value="1"/>
</dbReference>
<dbReference type="GO" id="GO:0006508">
    <property type="term" value="P:proteolysis"/>
    <property type="evidence" value="ECO:0007669"/>
    <property type="project" value="UniProtKB-KW"/>
</dbReference>
<dbReference type="AlphaFoldDB" id="A0A1I2GAV6"/>
<keyword evidence="5" id="KW-0378">Hydrolase</keyword>
<evidence type="ECO:0000256" key="7">
    <source>
        <dbReference type="ARBA" id="ARBA00023136"/>
    </source>
</evidence>
<keyword evidence="4 8" id="KW-0812">Transmembrane</keyword>
<evidence type="ECO:0000256" key="8">
    <source>
        <dbReference type="SAM" id="Phobius"/>
    </source>
</evidence>
<gene>
    <name evidence="9" type="ORF">SAMN04488541_101749</name>
</gene>
<evidence type="ECO:0000256" key="2">
    <source>
        <dbReference type="ARBA" id="ARBA00022475"/>
    </source>
</evidence>
<dbReference type="OrthoDB" id="678161at2"/>
<feature type="transmembrane region" description="Helical" evidence="8">
    <location>
        <begin position="160"/>
        <end position="178"/>
    </location>
</feature>
<keyword evidence="7 8" id="KW-0472">Membrane</keyword>
<dbReference type="RefSeq" id="WP_091544978.1">
    <property type="nucleotide sequence ID" value="NZ_FONY01000017.1"/>
</dbReference>
<comment type="subcellular location">
    <subcellularLocation>
        <location evidence="1">Cell membrane</location>
        <topology evidence="1">Multi-pass membrane protein</topology>
    </subcellularLocation>
</comment>
<sequence length="187" mass="21991">MTKGRNKLIDTFQSISPAFRFFILLISIYLSIYFLHQWYILPDGRIDNWLTYVLSVTSEQVLKLISPEAYLKIIPQEPLSQHYLYLGNRAVVFIGAPCNGFLLYVLYACFILLSTGNWQQKLIFTVLGIGLIFVLNIIRVIALLYILIIDRNLFDLNHHFVFNFIVYGIIFLLWHYWFNRQADRATT</sequence>
<name>A0A1I2GAV6_9BACT</name>
<proteinExistence type="predicted"/>
<keyword evidence="3" id="KW-0645">Protease</keyword>
<dbReference type="InterPro" id="IPR026392">
    <property type="entry name" value="Exo/Archaeosortase_dom"/>
</dbReference>
<evidence type="ECO:0000256" key="3">
    <source>
        <dbReference type="ARBA" id="ARBA00022670"/>
    </source>
</evidence>
<organism evidence="9 10">
    <name type="scientific">Thermoflexibacter ruber</name>
    <dbReference type="NCBI Taxonomy" id="1003"/>
    <lineage>
        <taxon>Bacteria</taxon>
        <taxon>Pseudomonadati</taxon>
        <taxon>Bacteroidota</taxon>
        <taxon>Cytophagia</taxon>
        <taxon>Cytophagales</taxon>
        <taxon>Thermoflexibacteraceae</taxon>
        <taxon>Thermoflexibacter</taxon>
    </lineage>
</organism>
<dbReference type="Proteomes" id="UP000199513">
    <property type="component" value="Unassembled WGS sequence"/>
</dbReference>
<keyword evidence="10" id="KW-1185">Reference proteome</keyword>
<reference evidence="9 10" key="1">
    <citation type="submission" date="2016-10" db="EMBL/GenBank/DDBJ databases">
        <authorList>
            <person name="de Groot N.N."/>
        </authorList>
    </citation>
    <scope>NUCLEOTIDE SEQUENCE [LARGE SCALE GENOMIC DNA]</scope>
    <source>
        <strain>GEY</strain>
        <strain evidence="10">DSM 9560</strain>
    </source>
</reference>
<keyword evidence="6 8" id="KW-1133">Transmembrane helix</keyword>